<keyword evidence="6 14" id="KW-1133">Transmembrane helix</keyword>
<accession>A0ABS2N8F8</accession>
<name>A0ABS2N8F8_9BACI</name>
<evidence type="ECO:0000256" key="8">
    <source>
        <dbReference type="ARBA" id="ARBA00023065"/>
    </source>
</evidence>
<keyword evidence="4 14" id="KW-0812">Transmembrane</keyword>
<comment type="subcellular location">
    <subcellularLocation>
        <location evidence="1 14">Cell membrane</location>
        <topology evidence="1 14">Multi-pass membrane protein</topology>
    </subcellularLocation>
</comment>
<keyword evidence="9 14" id="KW-0472">Membrane</keyword>
<evidence type="ECO:0000256" key="11">
    <source>
        <dbReference type="ARBA" id="ARBA00035120"/>
    </source>
</evidence>
<evidence type="ECO:0000313" key="15">
    <source>
        <dbReference type="EMBL" id="MBM7584113.1"/>
    </source>
</evidence>
<evidence type="ECO:0000256" key="10">
    <source>
        <dbReference type="ARBA" id="ARBA00023303"/>
    </source>
</evidence>
<dbReference type="NCBIfam" id="NF010801">
    <property type="entry name" value="PRK14205.1"/>
    <property type="match status" value="1"/>
</dbReference>
<feature type="binding site" evidence="14">
    <location>
        <position position="72"/>
    </location>
    <ligand>
        <name>Na(+)</name>
        <dbReference type="ChEBI" id="CHEBI:29101"/>
        <note>structural</note>
    </ligand>
</feature>
<dbReference type="PANTHER" id="PTHR28259">
    <property type="entry name" value="FLUORIDE EXPORT PROTEIN 1-RELATED"/>
    <property type="match status" value="1"/>
</dbReference>
<evidence type="ECO:0000256" key="9">
    <source>
        <dbReference type="ARBA" id="ARBA00023136"/>
    </source>
</evidence>
<organism evidence="15 16">
    <name type="scientific">Rossellomorea pakistanensis</name>
    <dbReference type="NCBI Taxonomy" id="992288"/>
    <lineage>
        <taxon>Bacteria</taxon>
        <taxon>Bacillati</taxon>
        <taxon>Bacillota</taxon>
        <taxon>Bacilli</taxon>
        <taxon>Bacillales</taxon>
        <taxon>Bacillaceae</taxon>
        <taxon>Rossellomorea</taxon>
    </lineage>
</organism>
<comment type="caution">
    <text evidence="15">The sequence shown here is derived from an EMBL/GenBank/DDBJ whole genome shotgun (WGS) entry which is preliminary data.</text>
</comment>
<feature type="transmembrane region" description="Helical" evidence="14">
    <location>
        <begin position="6"/>
        <end position="24"/>
    </location>
</feature>
<proteinExistence type="inferred from homology"/>
<evidence type="ECO:0000256" key="13">
    <source>
        <dbReference type="ARBA" id="ARBA00049940"/>
    </source>
</evidence>
<reference evidence="15 16" key="1">
    <citation type="submission" date="2021-01" db="EMBL/GenBank/DDBJ databases">
        <title>Genomic Encyclopedia of Type Strains, Phase IV (KMG-IV): sequencing the most valuable type-strain genomes for metagenomic binning, comparative biology and taxonomic classification.</title>
        <authorList>
            <person name="Goeker M."/>
        </authorList>
    </citation>
    <scope>NUCLEOTIDE SEQUENCE [LARGE SCALE GENOMIC DNA]</scope>
    <source>
        <strain evidence="15 16">DSM 24834</strain>
    </source>
</reference>
<evidence type="ECO:0000256" key="2">
    <source>
        <dbReference type="ARBA" id="ARBA00022448"/>
    </source>
</evidence>
<dbReference type="InterPro" id="IPR003691">
    <property type="entry name" value="FluC"/>
</dbReference>
<protein>
    <recommendedName>
        <fullName evidence="14">Fluoride-specific ion channel FluC</fullName>
    </recommendedName>
</protein>
<evidence type="ECO:0000256" key="4">
    <source>
        <dbReference type="ARBA" id="ARBA00022692"/>
    </source>
</evidence>
<comment type="activity regulation">
    <text evidence="14">Na(+) is not transported, but it plays an essential structural role and its presence is essential for fluoride channel function.</text>
</comment>
<feature type="transmembrane region" description="Helical" evidence="14">
    <location>
        <begin position="57"/>
        <end position="77"/>
    </location>
</feature>
<sequence length="118" mass="13154">MNYLLISLGGFIGAILRYGVGIFIKKRIHSTFPIATFLVNVLGSFLLGYMIGSRIGGNTLALLGTGFLGSFTTFSTFKLESIKLINQKQLRTFFCYLFTTYIFGILLAFIGYYIGTQF</sequence>
<keyword evidence="10 14" id="KW-0407">Ion channel</keyword>
<keyword evidence="7 14" id="KW-0915">Sodium</keyword>
<evidence type="ECO:0000256" key="7">
    <source>
        <dbReference type="ARBA" id="ARBA00023053"/>
    </source>
</evidence>
<dbReference type="HAMAP" id="MF_00454">
    <property type="entry name" value="FluC"/>
    <property type="match status" value="1"/>
</dbReference>
<keyword evidence="16" id="KW-1185">Reference proteome</keyword>
<dbReference type="Pfam" id="PF02537">
    <property type="entry name" value="CRCB"/>
    <property type="match status" value="1"/>
</dbReference>
<dbReference type="Proteomes" id="UP001646157">
    <property type="component" value="Unassembled WGS sequence"/>
</dbReference>
<feature type="transmembrane region" description="Helical" evidence="14">
    <location>
        <begin position="93"/>
        <end position="114"/>
    </location>
</feature>
<dbReference type="RefSeq" id="WP_205168303.1">
    <property type="nucleotide sequence ID" value="NZ_JAFBDZ010000001.1"/>
</dbReference>
<dbReference type="EMBL" id="JAFBDZ010000001">
    <property type="protein sequence ID" value="MBM7584113.1"/>
    <property type="molecule type" value="Genomic_DNA"/>
</dbReference>
<comment type="catalytic activity">
    <reaction evidence="12">
        <text>fluoride(in) = fluoride(out)</text>
        <dbReference type="Rhea" id="RHEA:76159"/>
        <dbReference type="ChEBI" id="CHEBI:17051"/>
    </reaction>
    <physiologicalReaction direction="left-to-right" evidence="12">
        <dbReference type="Rhea" id="RHEA:76160"/>
    </physiologicalReaction>
</comment>
<evidence type="ECO:0000256" key="1">
    <source>
        <dbReference type="ARBA" id="ARBA00004651"/>
    </source>
</evidence>
<dbReference type="PANTHER" id="PTHR28259:SF16">
    <property type="entry name" value="FLUORIDE-SPECIFIC ION CHANNEL FLUC 2"/>
    <property type="match status" value="1"/>
</dbReference>
<evidence type="ECO:0000313" key="16">
    <source>
        <dbReference type="Proteomes" id="UP001646157"/>
    </source>
</evidence>
<keyword evidence="3 14" id="KW-1003">Cell membrane</keyword>
<comment type="function">
    <text evidence="13 14">Fluoride-specific ion channel. Important for reducing fluoride concentration in the cell, thus reducing its toxicity.</text>
</comment>
<evidence type="ECO:0000256" key="3">
    <source>
        <dbReference type="ARBA" id="ARBA00022475"/>
    </source>
</evidence>
<feature type="binding site" evidence="14">
    <location>
        <position position="69"/>
    </location>
    <ligand>
        <name>Na(+)</name>
        <dbReference type="ChEBI" id="CHEBI:29101"/>
        <note>structural</note>
    </ligand>
</feature>
<evidence type="ECO:0000256" key="6">
    <source>
        <dbReference type="ARBA" id="ARBA00022989"/>
    </source>
</evidence>
<feature type="transmembrane region" description="Helical" evidence="14">
    <location>
        <begin position="31"/>
        <end position="51"/>
    </location>
</feature>
<keyword evidence="2 14" id="KW-0813">Transport</keyword>
<keyword evidence="8 14" id="KW-0406">Ion transport</keyword>
<evidence type="ECO:0000256" key="5">
    <source>
        <dbReference type="ARBA" id="ARBA00022723"/>
    </source>
</evidence>
<evidence type="ECO:0000256" key="14">
    <source>
        <dbReference type="HAMAP-Rule" id="MF_00454"/>
    </source>
</evidence>
<evidence type="ECO:0000256" key="12">
    <source>
        <dbReference type="ARBA" id="ARBA00035585"/>
    </source>
</evidence>
<gene>
    <name evidence="14" type="primary">fluC</name>
    <name evidence="14" type="synonym">crcB</name>
    <name evidence="15" type="ORF">JOC86_000650</name>
</gene>
<comment type="similarity">
    <text evidence="11 14">Belongs to the fluoride channel Fluc/FEX (TC 1.A.43) family.</text>
</comment>
<keyword evidence="5 14" id="KW-0479">Metal-binding</keyword>